<evidence type="ECO:0000259" key="2">
    <source>
        <dbReference type="Pfam" id="PF15377"/>
    </source>
</evidence>
<sequence>MSKRNIAYIKPQDPKFLQQLKQQIGYKEGPSVETKRQKLQDFEGHSDNEDRPEREDEKPQIVVINSGDLTADEVALEEKRLAKEAAEEPADLNQPIVFRKRHKPGDDLALKSILPSTKDTKADKKNKDKPRQKSFVKSTVKLSFNPEEEEEDQ</sequence>
<dbReference type="OMA" id="DPQDQED"/>
<evidence type="ECO:0000313" key="3">
    <source>
        <dbReference type="EMBL" id="KNC23304.1"/>
    </source>
</evidence>
<dbReference type="Pfam" id="PF15377">
    <property type="entry name" value="DUF4604"/>
    <property type="match status" value="1"/>
</dbReference>
<evidence type="ECO:0000313" key="4">
    <source>
        <dbReference type="Proteomes" id="UP000037069"/>
    </source>
</evidence>
<dbReference type="InterPro" id="IPR040219">
    <property type="entry name" value="KIAA1143-like"/>
</dbReference>
<feature type="region of interest" description="Disordered" evidence="1">
    <location>
        <begin position="81"/>
        <end position="153"/>
    </location>
</feature>
<dbReference type="PANTHER" id="PTHR31195:SF2">
    <property type="entry name" value="GEO02494P1"/>
    <property type="match status" value="1"/>
</dbReference>
<gene>
    <name evidence="3" type="ORF">FF38_10734</name>
</gene>
<dbReference type="AlphaFoldDB" id="A0A0L0BVN9"/>
<dbReference type="PANTHER" id="PTHR31195">
    <property type="entry name" value="GEO02494P1"/>
    <property type="match status" value="1"/>
</dbReference>
<name>A0A0L0BVN9_LUCCU</name>
<dbReference type="Proteomes" id="UP000037069">
    <property type="component" value="Unassembled WGS sequence"/>
</dbReference>
<feature type="region of interest" description="Disordered" evidence="1">
    <location>
        <begin position="24"/>
        <end position="69"/>
    </location>
</feature>
<proteinExistence type="predicted"/>
<organism evidence="3 4">
    <name type="scientific">Lucilia cuprina</name>
    <name type="common">Green bottle fly</name>
    <name type="synonym">Australian sheep blowfly</name>
    <dbReference type="NCBI Taxonomy" id="7375"/>
    <lineage>
        <taxon>Eukaryota</taxon>
        <taxon>Metazoa</taxon>
        <taxon>Ecdysozoa</taxon>
        <taxon>Arthropoda</taxon>
        <taxon>Hexapoda</taxon>
        <taxon>Insecta</taxon>
        <taxon>Pterygota</taxon>
        <taxon>Neoptera</taxon>
        <taxon>Endopterygota</taxon>
        <taxon>Diptera</taxon>
        <taxon>Brachycera</taxon>
        <taxon>Muscomorpha</taxon>
        <taxon>Oestroidea</taxon>
        <taxon>Calliphoridae</taxon>
        <taxon>Luciliinae</taxon>
        <taxon>Lucilia</taxon>
    </lineage>
</organism>
<evidence type="ECO:0000256" key="1">
    <source>
        <dbReference type="SAM" id="MobiDB-lite"/>
    </source>
</evidence>
<dbReference type="EMBL" id="JRES01001371">
    <property type="protein sequence ID" value="KNC23304.1"/>
    <property type="molecule type" value="Genomic_DNA"/>
</dbReference>
<dbReference type="InterPro" id="IPR027911">
    <property type="entry name" value="DUF4604"/>
</dbReference>
<feature type="compositionally biased region" description="Basic and acidic residues" evidence="1">
    <location>
        <begin position="33"/>
        <end position="59"/>
    </location>
</feature>
<accession>A0A0L0BVN9</accession>
<protein>
    <recommendedName>
        <fullName evidence="2">DUF4604 domain-containing protein</fullName>
    </recommendedName>
</protein>
<keyword evidence="4" id="KW-1185">Reference proteome</keyword>
<reference evidence="3 4" key="1">
    <citation type="journal article" date="2015" name="Nat. Commun.">
        <title>Lucilia cuprina genome unlocks parasitic fly biology to underpin future interventions.</title>
        <authorList>
            <person name="Anstead C.A."/>
            <person name="Korhonen P.K."/>
            <person name="Young N.D."/>
            <person name="Hall R.S."/>
            <person name="Jex A.R."/>
            <person name="Murali S.C."/>
            <person name="Hughes D.S."/>
            <person name="Lee S.F."/>
            <person name="Perry T."/>
            <person name="Stroehlein A.J."/>
            <person name="Ansell B.R."/>
            <person name="Breugelmans B."/>
            <person name="Hofmann A."/>
            <person name="Qu J."/>
            <person name="Dugan S."/>
            <person name="Lee S.L."/>
            <person name="Chao H."/>
            <person name="Dinh H."/>
            <person name="Han Y."/>
            <person name="Doddapaneni H.V."/>
            <person name="Worley K.C."/>
            <person name="Muzny D.M."/>
            <person name="Ioannidis P."/>
            <person name="Waterhouse R.M."/>
            <person name="Zdobnov E.M."/>
            <person name="James P.J."/>
            <person name="Bagnall N.H."/>
            <person name="Kotze A.C."/>
            <person name="Gibbs R.A."/>
            <person name="Richards S."/>
            <person name="Batterham P."/>
            <person name="Gasser R.B."/>
        </authorList>
    </citation>
    <scope>NUCLEOTIDE SEQUENCE [LARGE SCALE GENOMIC DNA]</scope>
    <source>
        <strain evidence="3 4">LS</strain>
        <tissue evidence="3">Full body</tissue>
    </source>
</reference>
<comment type="caution">
    <text evidence="3">The sequence shown here is derived from an EMBL/GenBank/DDBJ whole genome shotgun (WGS) entry which is preliminary data.</text>
</comment>
<dbReference type="OrthoDB" id="10043580at2759"/>
<feature type="domain" description="DUF4604" evidence="2">
    <location>
        <begin position="4"/>
        <end position="148"/>
    </location>
</feature>
<feature type="compositionally biased region" description="Basic and acidic residues" evidence="1">
    <location>
        <begin position="118"/>
        <end position="131"/>
    </location>
</feature>